<gene>
    <name evidence="2" type="ORF">MOMA_02190</name>
</gene>
<dbReference type="STRING" id="1230338.MOMA_02190"/>
<feature type="transmembrane region" description="Helical" evidence="1">
    <location>
        <begin position="127"/>
        <end position="145"/>
    </location>
</feature>
<evidence type="ECO:0000313" key="2">
    <source>
        <dbReference type="EMBL" id="ELA09179.1"/>
    </source>
</evidence>
<reference evidence="2 3" key="1">
    <citation type="journal article" date="2013" name="Genome Announc.">
        <title>Genome Sequence of Moraxella macacae 0408225, a Novel Bacterial Species Isolated from a Cynomolgus Macaque with Epistaxis.</title>
        <authorList>
            <person name="Ladner J.T."/>
            <person name="Whitehouse C.A."/>
            <person name="Koroleva G.I."/>
            <person name="Palacios G.F."/>
        </authorList>
    </citation>
    <scope>NUCLEOTIDE SEQUENCE [LARGE SCALE GENOMIC DNA]</scope>
    <source>
        <strain evidence="2 3">0408225</strain>
    </source>
</reference>
<protein>
    <recommendedName>
        <fullName evidence="4">DUF3592 domain-containing protein</fullName>
    </recommendedName>
</protein>
<sequence length="146" mass="17592">MILLIVLVLSGVLIFTIGFLIILDLSFLFFPKTKGRIIEKHIYYRNLSHIDTVIDNWYFLHITYEYRVNKKIYTSNKINFFNNVMRRKYHDIDRLINKSTQDNTIFVYYFPLNPKIAIIYPLKWNKIYPLTSLIVFGFVFAILLHF</sequence>
<feature type="transmembrane region" description="Helical" evidence="1">
    <location>
        <begin position="6"/>
        <end position="30"/>
    </location>
</feature>
<comment type="caution">
    <text evidence="2">The sequence shown here is derived from an EMBL/GenBank/DDBJ whole genome shotgun (WGS) entry which is preliminary data.</text>
</comment>
<accession>L2F7Z1</accession>
<proteinExistence type="predicted"/>
<evidence type="ECO:0000313" key="3">
    <source>
        <dbReference type="Proteomes" id="UP000023795"/>
    </source>
</evidence>
<evidence type="ECO:0008006" key="4">
    <source>
        <dbReference type="Google" id="ProtNLM"/>
    </source>
</evidence>
<dbReference type="Proteomes" id="UP000023795">
    <property type="component" value="Unassembled WGS sequence"/>
</dbReference>
<keyword evidence="3" id="KW-1185">Reference proteome</keyword>
<evidence type="ECO:0000256" key="1">
    <source>
        <dbReference type="SAM" id="Phobius"/>
    </source>
</evidence>
<organism evidence="2 3">
    <name type="scientific">Moraxella macacae 0408225</name>
    <dbReference type="NCBI Taxonomy" id="1230338"/>
    <lineage>
        <taxon>Bacteria</taxon>
        <taxon>Pseudomonadati</taxon>
        <taxon>Pseudomonadota</taxon>
        <taxon>Gammaproteobacteria</taxon>
        <taxon>Moraxellales</taxon>
        <taxon>Moraxellaceae</taxon>
        <taxon>Moraxella</taxon>
    </lineage>
</organism>
<keyword evidence="1" id="KW-0472">Membrane</keyword>
<dbReference type="AlphaFoldDB" id="L2F7Z1"/>
<keyword evidence="1" id="KW-1133">Transmembrane helix</keyword>
<name>L2F7Z1_9GAMM</name>
<dbReference type="EMBL" id="ANIN01000001">
    <property type="protein sequence ID" value="ELA09179.1"/>
    <property type="molecule type" value="Genomic_DNA"/>
</dbReference>
<keyword evidence="1" id="KW-0812">Transmembrane</keyword>